<feature type="domain" description="Alpha-carbonic anhydrase" evidence="8">
    <location>
        <begin position="1"/>
        <end position="240"/>
    </location>
</feature>
<dbReference type="InterPro" id="IPR041887">
    <property type="entry name" value="Alpha_CARP_receptor-type"/>
</dbReference>
<dbReference type="InterPro" id="IPR023561">
    <property type="entry name" value="Carbonic_anhydrase_a-class"/>
</dbReference>
<protein>
    <recommendedName>
        <fullName evidence="11">Protein tyrosine phosphatase receptor type Z1a</fullName>
    </recommendedName>
</protein>
<reference evidence="9" key="2">
    <citation type="submission" date="2025-09" db="UniProtKB">
        <authorList>
            <consortium name="Ensembl"/>
        </authorList>
    </citation>
    <scope>IDENTIFICATION</scope>
</reference>
<keyword evidence="4" id="KW-0677">Repeat</keyword>
<name>A0A673GNN2_9TELE</name>
<dbReference type="SUPFAM" id="SSF51069">
    <property type="entry name" value="Carbonic anhydrase"/>
    <property type="match status" value="1"/>
</dbReference>
<evidence type="ECO:0008006" key="11">
    <source>
        <dbReference type="Google" id="ProtNLM"/>
    </source>
</evidence>
<dbReference type="GO" id="GO:0004089">
    <property type="term" value="F:carbonate dehydratase activity"/>
    <property type="evidence" value="ECO:0007669"/>
    <property type="project" value="InterPro"/>
</dbReference>
<keyword evidence="10" id="KW-1185">Reference proteome</keyword>
<dbReference type="InterPro" id="IPR003961">
    <property type="entry name" value="FN3_dom"/>
</dbReference>
<sequence>NAKQSPINIEESLAQVKIQFQKLRLEGWVEKTSDSTTVKNDGKTGENNYFFVSGGGLRSKFKVGRITFHWGLCNASSDGSEHSLNDEKFPLEMQIYCYEADVFSGLDEALSAGGKITALAVLFKVSMEDNENYVAIIDAVNSVSRYGKSGPVSPFTLQGLLPNSTEKYLIYNGSLTTPPCSETVEWIVFKNTVTISDVQLEMFCEVMTMQQAGYVMLMDYLQNNYREQQEQFMGQVFSSYTGIEEVHTPICSSEPENVQANPHNHTSMLVIWERPRAVYDSSIERYSITYRPAQGNDESALEYLTDGDQDVGAIIQDLVANTSYKVQVVAVCTNGLYGRVSGQLTVDMPLDDPGKTNLYNTHAPHSFSANVRQKPPNVQKKIFFLNPLQTSYLVQKMVWRHLRFMKKWTQSLSGLQLLARNILYTSTCLCKHRFECLTYIVRACVLLNIQFVLMDHVLQVLKTF</sequence>
<dbReference type="InterPro" id="IPR036116">
    <property type="entry name" value="FN3_sf"/>
</dbReference>
<dbReference type="GO" id="GO:0005886">
    <property type="term" value="C:plasma membrane"/>
    <property type="evidence" value="ECO:0007669"/>
    <property type="project" value="TreeGrafter"/>
</dbReference>
<evidence type="ECO:0000259" key="7">
    <source>
        <dbReference type="PROSITE" id="PS50853"/>
    </source>
</evidence>
<dbReference type="PROSITE" id="PS50853">
    <property type="entry name" value="FN3"/>
    <property type="match status" value="1"/>
</dbReference>
<dbReference type="Gene3D" id="3.10.200.10">
    <property type="entry name" value="Alpha carbonic anhydrase"/>
    <property type="match status" value="1"/>
</dbReference>
<keyword evidence="3" id="KW-0812">Transmembrane</keyword>
<evidence type="ECO:0000259" key="8">
    <source>
        <dbReference type="PROSITE" id="PS51144"/>
    </source>
</evidence>
<proteinExistence type="inferred from homology"/>
<dbReference type="PANTHER" id="PTHR18952:SF84">
    <property type="entry name" value="CARBONIC ANHYDRASE 14"/>
    <property type="match status" value="1"/>
</dbReference>
<evidence type="ECO:0000256" key="5">
    <source>
        <dbReference type="ARBA" id="ARBA00022989"/>
    </source>
</evidence>
<dbReference type="InterPro" id="IPR036398">
    <property type="entry name" value="CA_dom_sf"/>
</dbReference>
<dbReference type="CDD" id="cd03122">
    <property type="entry name" value="alpha_CARP_receptor_like"/>
    <property type="match status" value="1"/>
</dbReference>
<evidence type="ECO:0000256" key="4">
    <source>
        <dbReference type="ARBA" id="ARBA00022737"/>
    </source>
</evidence>
<dbReference type="SUPFAM" id="SSF49265">
    <property type="entry name" value="Fibronectin type III"/>
    <property type="match status" value="1"/>
</dbReference>
<dbReference type="Gene3D" id="2.60.40.10">
    <property type="entry name" value="Immunoglobulins"/>
    <property type="match status" value="1"/>
</dbReference>
<feature type="domain" description="Fibronectin type-III" evidence="7">
    <location>
        <begin position="254"/>
        <end position="351"/>
    </location>
</feature>
<evidence type="ECO:0000313" key="10">
    <source>
        <dbReference type="Proteomes" id="UP000472270"/>
    </source>
</evidence>
<evidence type="ECO:0000256" key="2">
    <source>
        <dbReference type="ARBA" id="ARBA00010718"/>
    </source>
</evidence>
<accession>A0A673GNN2</accession>
<dbReference type="Proteomes" id="UP000472270">
    <property type="component" value="Unassembled WGS sequence"/>
</dbReference>
<evidence type="ECO:0000256" key="1">
    <source>
        <dbReference type="ARBA" id="ARBA00004479"/>
    </source>
</evidence>
<reference evidence="9" key="1">
    <citation type="submission" date="2025-08" db="UniProtKB">
        <authorList>
            <consortium name="Ensembl"/>
        </authorList>
    </citation>
    <scope>IDENTIFICATION</scope>
</reference>
<keyword evidence="6" id="KW-0325">Glycoprotein</keyword>
<comment type="similarity">
    <text evidence="2">Belongs to the alpha-carbonic anhydrase family.</text>
</comment>
<dbReference type="AlphaFoldDB" id="A0A673GNN2"/>
<dbReference type="SMART" id="SM01057">
    <property type="entry name" value="Carb_anhydrase"/>
    <property type="match status" value="1"/>
</dbReference>
<comment type="subcellular location">
    <subcellularLocation>
        <location evidence="1">Membrane</location>
        <topology evidence="1">Single-pass type I membrane protein</topology>
    </subcellularLocation>
</comment>
<dbReference type="GO" id="GO:0008270">
    <property type="term" value="F:zinc ion binding"/>
    <property type="evidence" value="ECO:0007669"/>
    <property type="project" value="InterPro"/>
</dbReference>
<dbReference type="Pfam" id="PF00194">
    <property type="entry name" value="Carb_anhydrase"/>
    <property type="match status" value="1"/>
</dbReference>
<dbReference type="Pfam" id="PF00041">
    <property type="entry name" value="fn3"/>
    <property type="match status" value="1"/>
</dbReference>
<dbReference type="SMART" id="SM00060">
    <property type="entry name" value="FN3"/>
    <property type="match status" value="1"/>
</dbReference>
<evidence type="ECO:0000256" key="6">
    <source>
        <dbReference type="ARBA" id="ARBA00023180"/>
    </source>
</evidence>
<evidence type="ECO:0000313" key="9">
    <source>
        <dbReference type="Ensembl" id="ENSSRHP00000015017.1"/>
    </source>
</evidence>
<dbReference type="PROSITE" id="PS51144">
    <property type="entry name" value="ALPHA_CA_2"/>
    <property type="match status" value="1"/>
</dbReference>
<dbReference type="FunFam" id="2.60.40.10:FF:000313">
    <property type="entry name" value="Receptor-type tyrosine-protein phosphatase zeta"/>
    <property type="match status" value="1"/>
</dbReference>
<dbReference type="Ensembl" id="ENSSRHT00000015518.1">
    <property type="protein sequence ID" value="ENSSRHP00000015017.1"/>
    <property type="gene ID" value="ENSSRHG00000008331.1"/>
</dbReference>
<dbReference type="PANTHER" id="PTHR18952">
    <property type="entry name" value="CARBONIC ANHYDRASE"/>
    <property type="match status" value="1"/>
</dbReference>
<dbReference type="CDD" id="cd00063">
    <property type="entry name" value="FN3"/>
    <property type="match status" value="1"/>
</dbReference>
<dbReference type="InterPro" id="IPR001148">
    <property type="entry name" value="CA_dom"/>
</dbReference>
<keyword evidence="5" id="KW-1133">Transmembrane helix</keyword>
<dbReference type="InterPro" id="IPR013783">
    <property type="entry name" value="Ig-like_fold"/>
</dbReference>
<keyword evidence="5" id="KW-0472">Membrane</keyword>
<organism evidence="9 10">
    <name type="scientific">Sinocyclocheilus rhinocerous</name>
    <dbReference type="NCBI Taxonomy" id="307959"/>
    <lineage>
        <taxon>Eukaryota</taxon>
        <taxon>Metazoa</taxon>
        <taxon>Chordata</taxon>
        <taxon>Craniata</taxon>
        <taxon>Vertebrata</taxon>
        <taxon>Euteleostomi</taxon>
        <taxon>Actinopterygii</taxon>
        <taxon>Neopterygii</taxon>
        <taxon>Teleostei</taxon>
        <taxon>Ostariophysi</taxon>
        <taxon>Cypriniformes</taxon>
        <taxon>Cyprinidae</taxon>
        <taxon>Cyprininae</taxon>
        <taxon>Sinocyclocheilus</taxon>
    </lineage>
</organism>
<evidence type="ECO:0000256" key="3">
    <source>
        <dbReference type="ARBA" id="ARBA00022692"/>
    </source>
</evidence>